<reference evidence="1" key="1">
    <citation type="journal article" date="2014" name="Int. J. Syst. Evol. Microbiol.">
        <title>Complete genome sequence of Corynebacterium casei LMG S-19264T (=DSM 44701T), isolated from a smear-ripened cheese.</title>
        <authorList>
            <consortium name="US DOE Joint Genome Institute (JGI-PGF)"/>
            <person name="Walter F."/>
            <person name="Albersmeier A."/>
            <person name="Kalinowski J."/>
            <person name="Ruckert C."/>
        </authorList>
    </citation>
    <scope>NUCLEOTIDE SEQUENCE</scope>
    <source>
        <strain evidence="1">JCM 17251</strain>
    </source>
</reference>
<keyword evidence="2" id="KW-1185">Reference proteome</keyword>
<evidence type="ECO:0000313" key="1">
    <source>
        <dbReference type="EMBL" id="GGN62237.1"/>
    </source>
</evidence>
<organism evidence="1 2">
    <name type="scientific">Oceanobacillus indicireducens</name>
    <dbReference type="NCBI Taxonomy" id="1004261"/>
    <lineage>
        <taxon>Bacteria</taxon>
        <taxon>Bacillati</taxon>
        <taxon>Bacillota</taxon>
        <taxon>Bacilli</taxon>
        <taxon>Bacillales</taxon>
        <taxon>Bacillaceae</taxon>
        <taxon>Oceanobacillus</taxon>
    </lineage>
</organism>
<proteinExistence type="predicted"/>
<reference evidence="1" key="2">
    <citation type="submission" date="2020-09" db="EMBL/GenBank/DDBJ databases">
        <authorList>
            <person name="Sun Q."/>
            <person name="Ohkuma M."/>
        </authorList>
    </citation>
    <scope>NUCLEOTIDE SEQUENCE</scope>
    <source>
        <strain evidence="1">JCM 17251</strain>
    </source>
</reference>
<protein>
    <submittedName>
        <fullName evidence="1">Uncharacterized protein</fullName>
    </submittedName>
</protein>
<gene>
    <name evidence="1" type="ORF">GCM10007971_27990</name>
</gene>
<sequence>MCTSLPGRFAFSYNMIDKFTNYTVKMRKKAAVRVKIQTYAWKV</sequence>
<comment type="caution">
    <text evidence="1">The sequence shown here is derived from an EMBL/GenBank/DDBJ whole genome shotgun (WGS) entry which is preliminary data.</text>
</comment>
<evidence type="ECO:0000313" key="2">
    <source>
        <dbReference type="Proteomes" id="UP000624041"/>
    </source>
</evidence>
<dbReference type="EMBL" id="BMOS01000022">
    <property type="protein sequence ID" value="GGN62237.1"/>
    <property type="molecule type" value="Genomic_DNA"/>
</dbReference>
<accession>A0A917Y1D4</accession>
<name>A0A917Y1D4_9BACI</name>
<dbReference type="Proteomes" id="UP000624041">
    <property type="component" value="Unassembled WGS sequence"/>
</dbReference>
<dbReference type="AlphaFoldDB" id="A0A917Y1D4"/>